<gene>
    <name evidence="1" type="ORF">DOTSEDRAFT_72059</name>
</gene>
<reference evidence="1 2" key="2">
    <citation type="journal article" date="2012" name="PLoS Pathog.">
        <title>Diverse lifestyles and strategies of plant pathogenesis encoded in the genomes of eighteen Dothideomycetes fungi.</title>
        <authorList>
            <person name="Ohm R.A."/>
            <person name="Feau N."/>
            <person name="Henrissat B."/>
            <person name="Schoch C.L."/>
            <person name="Horwitz B.A."/>
            <person name="Barry K.W."/>
            <person name="Condon B.J."/>
            <person name="Copeland A.C."/>
            <person name="Dhillon B."/>
            <person name="Glaser F."/>
            <person name="Hesse C.N."/>
            <person name="Kosti I."/>
            <person name="LaButti K."/>
            <person name="Lindquist E.A."/>
            <person name="Lucas S."/>
            <person name="Salamov A.A."/>
            <person name="Bradshaw R.E."/>
            <person name="Ciuffetti L."/>
            <person name="Hamelin R.C."/>
            <person name="Kema G.H.J."/>
            <person name="Lawrence C."/>
            <person name="Scott J.A."/>
            <person name="Spatafora J.W."/>
            <person name="Turgeon B.G."/>
            <person name="de Wit P.J.G.M."/>
            <person name="Zhong S."/>
            <person name="Goodwin S.B."/>
            <person name="Grigoriev I.V."/>
        </authorList>
    </citation>
    <scope>NUCLEOTIDE SEQUENCE [LARGE SCALE GENOMIC DNA]</scope>
    <source>
        <strain evidence="2">NZE10 / CBS 128990</strain>
    </source>
</reference>
<dbReference type="Proteomes" id="UP000016933">
    <property type="component" value="Unassembled WGS sequence"/>
</dbReference>
<organism evidence="1 2">
    <name type="scientific">Dothistroma septosporum (strain NZE10 / CBS 128990)</name>
    <name type="common">Red band needle blight fungus</name>
    <name type="synonym">Mycosphaerella pini</name>
    <dbReference type="NCBI Taxonomy" id="675120"/>
    <lineage>
        <taxon>Eukaryota</taxon>
        <taxon>Fungi</taxon>
        <taxon>Dikarya</taxon>
        <taxon>Ascomycota</taxon>
        <taxon>Pezizomycotina</taxon>
        <taxon>Dothideomycetes</taxon>
        <taxon>Dothideomycetidae</taxon>
        <taxon>Mycosphaerellales</taxon>
        <taxon>Mycosphaerellaceae</taxon>
        <taxon>Dothistroma</taxon>
    </lineage>
</organism>
<proteinExistence type="predicted"/>
<dbReference type="AlphaFoldDB" id="N1PLS6"/>
<keyword evidence="2" id="KW-1185">Reference proteome</keyword>
<dbReference type="HOGENOM" id="CLU_2263663_0_0_1"/>
<name>N1PLS6_DOTSN</name>
<protein>
    <submittedName>
        <fullName evidence="1">Uncharacterized protein</fullName>
    </submittedName>
</protein>
<evidence type="ECO:0000313" key="2">
    <source>
        <dbReference type="Proteomes" id="UP000016933"/>
    </source>
</evidence>
<sequence length="103" mass="11611">MFGSQGGYDRAVRSMQMIQVARGPKTELCNAGARYQPRTNTLGQAAYEKNQVSIQWIWIATNWSRMPLWLLRGTKNHVHGPCPVVEAKVGWICQSSDVYMVPS</sequence>
<reference evidence="2" key="1">
    <citation type="journal article" date="2012" name="PLoS Genet.">
        <title>The genomes of the fungal plant pathogens Cladosporium fulvum and Dothistroma septosporum reveal adaptation to different hosts and lifestyles but also signatures of common ancestry.</title>
        <authorList>
            <person name="de Wit P.J.G.M."/>
            <person name="van der Burgt A."/>
            <person name="Oekmen B."/>
            <person name="Stergiopoulos I."/>
            <person name="Abd-Elsalam K.A."/>
            <person name="Aerts A.L."/>
            <person name="Bahkali A.H."/>
            <person name="Beenen H.G."/>
            <person name="Chettri P."/>
            <person name="Cox M.P."/>
            <person name="Datema E."/>
            <person name="de Vries R.P."/>
            <person name="Dhillon B."/>
            <person name="Ganley A.R."/>
            <person name="Griffiths S.A."/>
            <person name="Guo Y."/>
            <person name="Hamelin R.C."/>
            <person name="Henrissat B."/>
            <person name="Kabir M.S."/>
            <person name="Jashni M.K."/>
            <person name="Kema G."/>
            <person name="Klaubauf S."/>
            <person name="Lapidus A."/>
            <person name="Levasseur A."/>
            <person name="Lindquist E."/>
            <person name="Mehrabi R."/>
            <person name="Ohm R.A."/>
            <person name="Owen T.J."/>
            <person name="Salamov A."/>
            <person name="Schwelm A."/>
            <person name="Schijlen E."/>
            <person name="Sun H."/>
            <person name="van den Burg H.A."/>
            <person name="van Ham R.C.H.J."/>
            <person name="Zhang S."/>
            <person name="Goodwin S.B."/>
            <person name="Grigoriev I.V."/>
            <person name="Collemare J."/>
            <person name="Bradshaw R.E."/>
        </authorList>
    </citation>
    <scope>NUCLEOTIDE SEQUENCE [LARGE SCALE GENOMIC DNA]</scope>
    <source>
        <strain evidence="2">NZE10 / CBS 128990</strain>
    </source>
</reference>
<accession>N1PLS6</accession>
<evidence type="ECO:0000313" key="1">
    <source>
        <dbReference type="EMBL" id="EME44452.1"/>
    </source>
</evidence>
<dbReference type="EMBL" id="KB446539">
    <property type="protein sequence ID" value="EME44452.1"/>
    <property type="molecule type" value="Genomic_DNA"/>
</dbReference>